<accession>A0A6A6VY09</accession>
<dbReference type="RefSeq" id="XP_033596618.1">
    <property type="nucleotide sequence ID" value="XM_033739322.1"/>
</dbReference>
<evidence type="ECO:0000313" key="1">
    <source>
        <dbReference type="EMBL" id="KAF2754167.1"/>
    </source>
</evidence>
<name>A0A6A6VY09_9PEZI</name>
<protein>
    <submittedName>
        <fullName evidence="1">Uncharacterized protein</fullName>
    </submittedName>
</protein>
<organism evidence="1 2">
    <name type="scientific">Pseudovirgaria hyperparasitica</name>
    <dbReference type="NCBI Taxonomy" id="470096"/>
    <lineage>
        <taxon>Eukaryota</taxon>
        <taxon>Fungi</taxon>
        <taxon>Dikarya</taxon>
        <taxon>Ascomycota</taxon>
        <taxon>Pezizomycotina</taxon>
        <taxon>Dothideomycetes</taxon>
        <taxon>Dothideomycetes incertae sedis</taxon>
        <taxon>Acrospermales</taxon>
        <taxon>Acrospermaceae</taxon>
        <taxon>Pseudovirgaria</taxon>
    </lineage>
</organism>
<dbReference type="GeneID" id="54480376"/>
<reference evidence="1" key="1">
    <citation type="journal article" date="2020" name="Stud. Mycol.">
        <title>101 Dothideomycetes genomes: a test case for predicting lifestyles and emergence of pathogens.</title>
        <authorList>
            <person name="Haridas S."/>
            <person name="Albert R."/>
            <person name="Binder M."/>
            <person name="Bloem J."/>
            <person name="Labutti K."/>
            <person name="Salamov A."/>
            <person name="Andreopoulos B."/>
            <person name="Baker S."/>
            <person name="Barry K."/>
            <person name="Bills G."/>
            <person name="Bluhm B."/>
            <person name="Cannon C."/>
            <person name="Castanera R."/>
            <person name="Culley D."/>
            <person name="Daum C."/>
            <person name="Ezra D."/>
            <person name="Gonzalez J."/>
            <person name="Henrissat B."/>
            <person name="Kuo A."/>
            <person name="Liang C."/>
            <person name="Lipzen A."/>
            <person name="Lutzoni F."/>
            <person name="Magnuson J."/>
            <person name="Mondo S."/>
            <person name="Nolan M."/>
            <person name="Ohm R."/>
            <person name="Pangilinan J."/>
            <person name="Park H.-J."/>
            <person name="Ramirez L."/>
            <person name="Alfaro M."/>
            <person name="Sun H."/>
            <person name="Tritt A."/>
            <person name="Yoshinaga Y."/>
            <person name="Zwiers L.-H."/>
            <person name="Turgeon B."/>
            <person name="Goodwin S."/>
            <person name="Spatafora J."/>
            <person name="Crous P."/>
            <person name="Grigoriev I."/>
        </authorList>
    </citation>
    <scope>NUCLEOTIDE SEQUENCE</scope>
    <source>
        <strain evidence="1">CBS 121739</strain>
    </source>
</reference>
<dbReference type="AlphaFoldDB" id="A0A6A6VY09"/>
<keyword evidence="2" id="KW-1185">Reference proteome</keyword>
<gene>
    <name evidence="1" type="ORF">EJ05DRAFT_150933</name>
</gene>
<sequence length="77" mass="8697">MHTQSILYLYLHTYIHITYYANYTHPLAAVGIMTFPSQPYHTIPSQLPAPSSRHFPGPALSRLGLVDELCTTYALHP</sequence>
<evidence type="ECO:0000313" key="2">
    <source>
        <dbReference type="Proteomes" id="UP000799437"/>
    </source>
</evidence>
<proteinExistence type="predicted"/>
<dbReference type="EMBL" id="ML996581">
    <property type="protein sequence ID" value="KAF2754167.1"/>
    <property type="molecule type" value="Genomic_DNA"/>
</dbReference>
<dbReference type="Proteomes" id="UP000799437">
    <property type="component" value="Unassembled WGS sequence"/>
</dbReference>